<accession>A0AAV5T1L6</accession>
<protein>
    <submittedName>
        <fullName evidence="1">Uncharacterized protein</fullName>
    </submittedName>
</protein>
<reference evidence="1" key="1">
    <citation type="submission" date="2023-10" db="EMBL/GenBank/DDBJ databases">
        <title>Genome assembly of Pristionchus species.</title>
        <authorList>
            <person name="Yoshida K."/>
            <person name="Sommer R.J."/>
        </authorList>
    </citation>
    <scope>NUCLEOTIDE SEQUENCE</scope>
    <source>
        <strain evidence="1">RS0144</strain>
    </source>
</reference>
<evidence type="ECO:0000313" key="2">
    <source>
        <dbReference type="Proteomes" id="UP001432027"/>
    </source>
</evidence>
<sequence>MSLINRINNAREAGVIVNVLSDAKKYLEENPKESIEILSSIGRASLSFFHLLSFTELKFLNDLFCCTGTVTVERQIDVLISLSDAIQSIHKGQTISPLINLLSRYAKSNAISVVFSSSIDFLDEERFTRLIEYVSLLARLPDSIVTISLGSRSAHECSRKLGGAAAEGVKEGLQMAWKRLKEGGKGHNDL</sequence>
<keyword evidence="2" id="KW-1185">Reference proteome</keyword>
<comment type="caution">
    <text evidence="1">The sequence shown here is derived from an EMBL/GenBank/DDBJ whole genome shotgun (WGS) entry which is preliminary data.</text>
</comment>
<gene>
    <name evidence="1" type="ORF">PENTCL1PPCAC_11561</name>
</gene>
<dbReference type="AlphaFoldDB" id="A0AAV5T1L6"/>
<proteinExistence type="predicted"/>
<feature type="non-terminal residue" evidence="1">
    <location>
        <position position="190"/>
    </location>
</feature>
<evidence type="ECO:0000313" key="1">
    <source>
        <dbReference type="EMBL" id="GMS89386.1"/>
    </source>
</evidence>
<name>A0AAV5T1L6_9BILA</name>
<dbReference type="EMBL" id="BTSX01000003">
    <property type="protein sequence ID" value="GMS89386.1"/>
    <property type="molecule type" value="Genomic_DNA"/>
</dbReference>
<dbReference type="Proteomes" id="UP001432027">
    <property type="component" value="Unassembled WGS sequence"/>
</dbReference>
<organism evidence="1 2">
    <name type="scientific">Pristionchus entomophagus</name>
    <dbReference type="NCBI Taxonomy" id="358040"/>
    <lineage>
        <taxon>Eukaryota</taxon>
        <taxon>Metazoa</taxon>
        <taxon>Ecdysozoa</taxon>
        <taxon>Nematoda</taxon>
        <taxon>Chromadorea</taxon>
        <taxon>Rhabditida</taxon>
        <taxon>Rhabditina</taxon>
        <taxon>Diplogasteromorpha</taxon>
        <taxon>Diplogasteroidea</taxon>
        <taxon>Neodiplogasteridae</taxon>
        <taxon>Pristionchus</taxon>
    </lineage>
</organism>